<protein>
    <submittedName>
        <fullName evidence="1">Uncharacterized protein</fullName>
    </submittedName>
</protein>
<dbReference type="EMBL" id="HACG01038403">
    <property type="protein sequence ID" value="CEK85268.1"/>
    <property type="molecule type" value="Transcribed_RNA"/>
</dbReference>
<gene>
    <name evidence="1" type="primary">ORF147214</name>
</gene>
<dbReference type="AlphaFoldDB" id="A0A0B7AWR2"/>
<evidence type="ECO:0000313" key="1">
    <source>
        <dbReference type="EMBL" id="CEK85268.1"/>
    </source>
</evidence>
<sequence>MSPTLPSRVQIRNSVRSNNIVNILFQNLDSSNQCVGTLDPHKCSISFSKMKVSKAEHLHSNFMIISNLFLTSSLGTNFQLSRPGNHLCKELNTAYTYIKIGLLPPYCISH</sequence>
<organism evidence="1">
    <name type="scientific">Arion vulgaris</name>
    <dbReference type="NCBI Taxonomy" id="1028688"/>
    <lineage>
        <taxon>Eukaryota</taxon>
        <taxon>Metazoa</taxon>
        <taxon>Spiralia</taxon>
        <taxon>Lophotrochozoa</taxon>
        <taxon>Mollusca</taxon>
        <taxon>Gastropoda</taxon>
        <taxon>Heterobranchia</taxon>
        <taxon>Euthyneura</taxon>
        <taxon>Panpulmonata</taxon>
        <taxon>Eupulmonata</taxon>
        <taxon>Stylommatophora</taxon>
        <taxon>Helicina</taxon>
        <taxon>Arionoidea</taxon>
        <taxon>Arionidae</taxon>
        <taxon>Arion</taxon>
    </lineage>
</organism>
<name>A0A0B7AWR2_9EUPU</name>
<proteinExistence type="predicted"/>
<accession>A0A0B7AWR2</accession>
<reference evidence="1" key="1">
    <citation type="submission" date="2014-12" db="EMBL/GenBank/DDBJ databases">
        <title>Insight into the proteome of Arion vulgaris.</title>
        <authorList>
            <person name="Aradska J."/>
            <person name="Bulat T."/>
            <person name="Smidak R."/>
            <person name="Sarate P."/>
            <person name="Gangsoo J."/>
            <person name="Sialana F."/>
            <person name="Bilban M."/>
            <person name="Lubec G."/>
        </authorList>
    </citation>
    <scope>NUCLEOTIDE SEQUENCE</scope>
    <source>
        <tissue evidence="1">Skin</tissue>
    </source>
</reference>